<feature type="binding site" evidence="9">
    <location>
        <position position="137"/>
    </location>
    <ligand>
        <name>substrate</name>
    </ligand>
</feature>
<dbReference type="EMBL" id="JACXXJ020000003">
    <property type="protein sequence ID" value="MBF2714191.1"/>
    <property type="molecule type" value="Genomic_DNA"/>
</dbReference>
<dbReference type="GO" id="GO:0046872">
    <property type="term" value="F:metal ion binding"/>
    <property type="evidence" value="ECO:0007669"/>
    <property type="project" value="UniProtKB-KW"/>
</dbReference>
<dbReference type="SUPFAM" id="SSF53613">
    <property type="entry name" value="Ribokinase-like"/>
    <property type="match status" value="1"/>
</dbReference>
<comment type="subunit">
    <text evidence="9">Homodimer.</text>
</comment>
<dbReference type="GO" id="GO:0005524">
    <property type="term" value="F:ATP binding"/>
    <property type="evidence" value="ECO:0007669"/>
    <property type="project" value="UniProtKB-UniRule"/>
</dbReference>
<keyword evidence="7 9" id="KW-0630">Potassium</keyword>
<feature type="binding site" evidence="9">
    <location>
        <position position="288"/>
    </location>
    <ligand>
        <name>K(+)</name>
        <dbReference type="ChEBI" id="CHEBI:29103"/>
    </ligand>
</feature>
<keyword evidence="3 9" id="KW-0547">Nucleotide-binding</keyword>
<evidence type="ECO:0000256" key="5">
    <source>
        <dbReference type="ARBA" id="ARBA00022840"/>
    </source>
</evidence>
<dbReference type="OrthoDB" id="9775849at2"/>
<feature type="binding site" evidence="9">
    <location>
        <position position="279"/>
    </location>
    <ligand>
        <name>K(+)</name>
        <dbReference type="ChEBI" id="CHEBI:29103"/>
    </ligand>
</feature>
<evidence type="ECO:0000313" key="13">
    <source>
        <dbReference type="Proteomes" id="UP000436911"/>
    </source>
</evidence>
<dbReference type="EC" id="2.7.1.15" evidence="9"/>
<feature type="active site" description="Proton acceptor" evidence="9">
    <location>
        <position position="249"/>
    </location>
</feature>
<dbReference type="InterPro" id="IPR002139">
    <property type="entry name" value="Ribo/fructo_kinase"/>
</dbReference>
<feature type="binding site" evidence="9">
    <location>
        <position position="243"/>
    </location>
    <ligand>
        <name>K(+)</name>
        <dbReference type="ChEBI" id="CHEBI:29103"/>
    </ligand>
</feature>
<sequence>MICVLGSINMDLVARTERIPGPGETVAGQSFATTSGGKGANQALAARLAGSAVKMVGAVGDDVFAAAALAELNAASVDLSGVQTQPAATGTAIILVDASGQNMITVVPGANALVTPDMARSLVASMKSGDILLLQMEISADSAETALMASREKGIVTMLNIAPFTAETARLAMLADIVVANESEFGLLTGQTIEDRAASMSALKALYGHSGQTIVVTLGAAGVVAIRRNEILSAEGLTIEPVDTVGAGDTFCGYLAASLDQGKSFPQALRRAAAAGSLACLKHGAQTSMPAASSLDAALLDRK</sequence>
<evidence type="ECO:0000256" key="2">
    <source>
        <dbReference type="ARBA" id="ARBA00022723"/>
    </source>
</evidence>
<comment type="catalytic activity">
    <reaction evidence="9">
        <text>D-ribose + ATP = D-ribose 5-phosphate + ADP + H(+)</text>
        <dbReference type="Rhea" id="RHEA:13697"/>
        <dbReference type="ChEBI" id="CHEBI:15378"/>
        <dbReference type="ChEBI" id="CHEBI:30616"/>
        <dbReference type="ChEBI" id="CHEBI:47013"/>
        <dbReference type="ChEBI" id="CHEBI:78346"/>
        <dbReference type="ChEBI" id="CHEBI:456216"/>
        <dbReference type="EC" id="2.7.1.15"/>
    </reaction>
</comment>
<dbReference type="InterPro" id="IPR029056">
    <property type="entry name" value="Ribokinase-like"/>
</dbReference>
<comment type="activity regulation">
    <text evidence="9">Activated by a monovalent cation that binds near, but not in, the active site. The most likely occupant of the site in vivo is potassium. Ion binding induces a conformational change that may alter substrate affinity.</text>
</comment>
<evidence type="ECO:0000256" key="6">
    <source>
        <dbReference type="ARBA" id="ARBA00022842"/>
    </source>
</evidence>
<evidence type="ECO:0000256" key="3">
    <source>
        <dbReference type="ARBA" id="ARBA00022741"/>
    </source>
</evidence>
<dbReference type="RefSeq" id="WP_060716662.1">
    <property type="nucleotide sequence ID" value="NZ_CP055265.1"/>
</dbReference>
<dbReference type="GO" id="GO:0004747">
    <property type="term" value="F:ribokinase activity"/>
    <property type="evidence" value="ECO:0007669"/>
    <property type="project" value="UniProtKB-UniRule"/>
</dbReference>
<comment type="caution">
    <text evidence="11">The sequence shown here is derived from an EMBL/GenBank/DDBJ whole genome shotgun (WGS) entry which is preliminary data.</text>
</comment>
<dbReference type="PANTHER" id="PTHR10584">
    <property type="entry name" value="SUGAR KINASE"/>
    <property type="match status" value="1"/>
</dbReference>
<dbReference type="PRINTS" id="PR00990">
    <property type="entry name" value="RIBOKINASE"/>
</dbReference>
<feature type="binding site" evidence="9">
    <location>
        <position position="245"/>
    </location>
    <ligand>
        <name>K(+)</name>
        <dbReference type="ChEBI" id="CHEBI:29103"/>
    </ligand>
</feature>
<evidence type="ECO:0000313" key="12">
    <source>
        <dbReference type="EMBL" id="MBF2714191.1"/>
    </source>
</evidence>
<feature type="binding site" evidence="9">
    <location>
        <begin position="217"/>
        <end position="222"/>
    </location>
    <ligand>
        <name>ATP</name>
        <dbReference type="ChEBI" id="CHEBI:30616"/>
    </ligand>
</feature>
<dbReference type="PANTHER" id="PTHR10584:SF166">
    <property type="entry name" value="RIBOKINASE"/>
    <property type="match status" value="1"/>
</dbReference>
<feature type="binding site" evidence="9">
    <location>
        <position position="181"/>
    </location>
    <ligand>
        <name>ATP</name>
        <dbReference type="ChEBI" id="CHEBI:30616"/>
    </ligand>
</feature>
<feature type="binding site" evidence="9">
    <location>
        <position position="284"/>
    </location>
    <ligand>
        <name>K(+)</name>
        <dbReference type="ChEBI" id="CHEBI:29103"/>
    </ligand>
</feature>
<comment type="similarity">
    <text evidence="9">Belongs to the carbohydrate kinase PfkB family. Ribokinase subfamily.</text>
</comment>
<comment type="caution">
    <text evidence="9">Lacks conserved residue(s) required for the propagation of feature annotation.</text>
</comment>
<evidence type="ECO:0000259" key="10">
    <source>
        <dbReference type="Pfam" id="PF00294"/>
    </source>
</evidence>
<dbReference type="GeneID" id="60684211"/>
<keyword evidence="6 9" id="KW-0460">Magnesium</keyword>
<evidence type="ECO:0000313" key="11">
    <source>
        <dbReference type="EMBL" id="KAA3520781.1"/>
    </source>
</evidence>
<feature type="binding site" evidence="9">
    <location>
        <position position="282"/>
    </location>
    <ligand>
        <name>K(+)</name>
        <dbReference type="ChEBI" id="CHEBI:29103"/>
    </ligand>
</feature>
<dbReference type="AlphaFoldDB" id="A0A109CX84"/>
<dbReference type="InterPro" id="IPR011877">
    <property type="entry name" value="Ribokinase"/>
</dbReference>
<proteinExistence type="inferred from homology"/>
<feature type="domain" description="Carbohydrate kinase PfkB" evidence="10">
    <location>
        <begin position="2"/>
        <end position="291"/>
    </location>
</feature>
<comment type="function">
    <text evidence="9">Catalyzes the phosphorylation of ribose at O-5 in a reaction requiring ATP and magnesium. The resulting D-ribose-5-phosphate can then be used either for sythesis of nucleotides, histidine, and tryptophan, or as a component of the pentose phosphate pathway.</text>
</comment>
<dbReference type="Proteomes" id="UP000655037">
    <property type="component" value="Unassembled WGS sequence"/>
</dbReference>
<organism evidence="11 13">
    <name type="scientific">Agrobacterium vitis</name>
    <name type="common">Rhizobium vitis</name>
    <dbReference type="NCBI Taxonomy" id="373"/>
    <lineage>
        <taxon>Bacteria</taxon>
        <taxon>Pseudomonadati</taxon>
        <taxon>Pseudomonadota</taxon>
        <taxon>Alphaproteobacteria</taxon>
        <taxon>Hyphomicrobiales</taxon>
        <taxon>Rhizobiaceae</taxon>
        <taxon>Rhizobium/Agrobacterium group</taxon>
        <taxon>Agrobacterium</taxon>
    </lineage>
</organism>
<dbReference type="Gene3D" id="3.40.1190.20">
    <property type="match status" value="1"/>
</dbReference>
<evidence type="ECO:0000256" key="8">
    <source>
        <dbReference type="ARBA" id="ARBA00023277"/>
    </source>
</evidence>
<dbReference type="UniPathway" id="UPA00916">
    <property type="reaction ID" value="UER00889"/>
</dbReference>
<protein>
    <recommendedName>
        <fullName evidence="9">Ribokinase</fullName>
        <shortName evidence="9">RK</shortName>
        <ecNumber evidence="9">2.7.1.15</ecNumber>
    </recommendedName>
</protein>
<dbReference type="EMBL" id="QUSG01000025">
    <property type="protein sequence ID" value="KAA3520781.1"/>
    <property type="molecule type" value="Genomic_DNA"/>
</dbReference>
<comment type="subcellular location">
    <subcellularLocation>
        <location evidence="9">Cytoplasm</location>
    </subcellularLocation>
</comment>
<keyword evidence="4 9" id="KW-0418">Kinase</keyword>
<evidence type="ECO:0000256" key="1">
    <source>
        <dbReference type="ARBA" id="ARBA00022679"/>
    </source>
</evidence>
<evidence type="ECO:0000256" key="4">
    <source>
        <dbReference type="ARBA" id="ARBA00022777"/>
    </source>
</evidence>
<feature type="binding site" evidence="9">
    <location>
        <position position="249"/>
    </location>
    <ligand>
        <name>substrate</name>
    </ligand>
</feature>
<feature type="binding site" evidence="9">
    <location>
        <begin position="37"/>
        <end position="41"/>
    </location>
    <ligand>
        <name>substrate</name>
    </ligand>
</feature>
<feature type="binding site" evidence="9">
    <location>
        <begin position="9"/>
        <end position="11"/>
    </location>
    <ligand>
        <name>substrate</name>
    </ligand>
</feature>
<dbReference type="CDD" id="cd01174">
    <property type="entry name" value="ribokinase"/>
    <property type="match status" value="1"/>
</dbReference>
<comment type="cofactor">
    <cofactor evidence="9">
        <name>Mg(2+)</name>
        <dbReference type="ChEBI" id="CHEBI:18420"/>
    </cofactor>
    <text evidence="9">Requires a divalent cation, most likely magnesium in vivo, as an electrophilic catalyst to aid phosphoryl group transfer. It is the chelate of the metal and the nucleotide that is the actual substrate.</text>
</comment>
<reference evidence="11 13" key="1">
    <citation type="submission" date="2018-08" db="EMBL/GenBank/DDBJ databases">
        <title>Genome sequencing of Agrobacterium vitis strain ICMP 10754.</title>
        <authorList>
            <person name="Visnovsky S.B."/>
            <person name="Pitman A.R."/>
        </authorList>
    </citation>
    <scope>NUCLEOTIDE SEQUENCE [LARGE SCALE GENOMIC DNA]</scope>
    <source>
        <strain evidence="11 13">ICMP 10754</strain>
    </source>
</reference>
<keyword evidence="1 9" id="KW-0808">Transferase</keyword>
<keyword evidence="8 9" id="KW-0119">Carbohydrate metabolism</keyword>
<dbReference type="HAMAP" id="MF_01987">
    <property type="entry name" value="Ribokinase"/>
    <property type="match status" value="1"/>
</dbReference>
<accession>A0A109CX84</accession>
<comment type="pathway">
    <text evidence="9">Carbohydrate metabolism; D-ribose degradation; D-ribose 5-phosphate from beta-D-ribopyranose: step 2/2.</text>
</comment>
<feature type="binding site" evidence="9">
    <location>
        <begin position="248"/>
        <end position="249"/>
    </location>
    <ligand>
        <name>ATP</name>
        <dbReference type="ChEBI" id="CHEBI:30616"/>
    </ligand>
</feature>
<dbReference type="GO" id="GO:0005829">
    <property type="term" value="C:cytosol"/>
    <property type="evidence" value="ECO:0007669"/>
    <property type="project" value="TreeGrafter"/>
</dbReference>
<evidence type="ECO:0000256" key="7">
    <source>
        <dbReference type="ARBA" id="ARBA00022958"/>
    </source>
</evidence>
<dbReference type="InterPro" id="IPR011611">
    <property type="entry name" value="PfkB_dom"/>
</dbReference>
<keyword evidence="9" id="KW-0963">Cytoplasm</keyword>
<dbReference type="Pfam" id="PF00294">
    <property type="entry name" value="PfkB"/>
    <property type="match status" value="1"/>
</dbReference>
<gene>
    <name evidence="9" type="primary">rbsK</name>
    <name evidence="11" type="ORF">DXT89_24685</name>
    <name evidence="12" type="ORF">IEI95_008020</name>
</gene>
<keyword evidence="2 9" id="KW-0479">Metal-binding</keyword>
<keyword evidence="5 9" id="KW-0067">ATP-binding</keyword>
<name>A0A109CX84_AGRVI</name>
<evidence type="ECO:0000256" key="9">
    <source>
        <dbReference type="HAMAP-Rule" id="MF_01987"/>
    </source>
</evidence>
<reference evidence="12" key="2">
    <citation type="submission" date="2020-11" db="EMBL/GenBank/DDBJ databases">
        <title>Agrobacterium vitis strain K377 genome.</title>
        <authorList>
            <person name="Xi H."/>
        </authorList>
    </citation>
    <scope>NUCLEOTIDE SEQUENCE</scope>
    <source>
        <strain evidence="12">K377</strain>
    </source>
</reference>
<dbReference type="Proteomes" id="UP000436911">
    <property type="component" value="Unassembled WGS sequence"/>
</dbReference>
<dbReference type="GO" id="GO:0019303">
    <property type="term" value="P:D-ribose catabolic process"/>
    <property type="evidence" value="ECO:0007669"/>
    <property type="project" value="UniProtKB-UniRule"/>
</dbReference>